<keyword evidence="1" id="KW-0862">Zinc</keyword>
<evidence type="ECO:0000256" key="1">
    <source>
        <dbReference type="PROSITE-ProRule" id="PRU00042"/>
    </source>
</evidence>
<dbReference type="InterPro" id="IPR036236">
    <property type="entry name" value="Znf_C2H2_sf"/>
</dbReference>
<dbReference type="Proteomes" id="UP000298663">
    <property type="component" value="Unassembled WGS sequence"/>
</dbReference>
<dbReference type="SMART" id="SM00355">
    <property type="entry name" value="ZnF_C2H2"/>
    <property type="match status" value="2"/>
</dbReference>
<evidence type="ECO:0000259" key="3">
    <source>
        <dbReference type="PROSITE" id="PS50157"/>
    </source>
</evidence>
<dbReference type="AlphaFoldDB" id="A0A4U5ML80"/>
<accession>A0A4U5ML80</accession>
<dbReference type="InterPro" id="IPR013087">
    <property type="entry name" value="Znf_C2H2_type"/>
</dbReference>
<dbReference type="PROSITE" id="PS50157">
    <property type="entry name" value="ZINC_FINGER_C2H2_2"/>
    <property type="match status" value="1"/>
</dbReference>
<sequence>MATMSEEATMSDPEEDEYVAVRIEGRKWAILHGRQGRHHAGSRETDRSCPTSELEMSVLRNFQTCPCLAGPFFETPWRVSPPLDVYAEWKPNVELQVGEDGLHTLVAVDENRNTTILAKQAEETRKMEAFEKQNKPAEEPQADEDPQTQPQTHPKIKQQPEESPIAKEQLHMKPLDPAHISHSPLPMADFQNEKPFTLSMANGSQEGTIILQEPVKTGKKNRVYGGCVCPQCGQTFVNVARLERHLSVHEVHGSFLCPLCGKTYKYEYNLFYHWRRNCRDMNELVPQEERRYMDVHQLRDLVDEVAKKKEEIGPIDMGFARRELYYDEERRRITPTPSSSGTSGEICPHCSIYVVTPSHAASPGSSSRTCPSRPPRSRRLLLRSLRIAFQNAGEPLQALAHQLPGSSDPAPT</sequence>
<dbReference type="Pfam" id="PF00096">
    <property type="entry name" value="zf-C2H2"/>
    <property type="match status" value="2"/>
</dbReference>
<protein>
    <recommendedName>
        <fullName evidence="3">C2H2-type domain-containing protein</fullName>
    </recommendedName>
</protein>
<feature type="region of interest" description="Disordered" evidence="2">
    <location>
        <begin position="119"/>
        <end position="163"/>
    </location>
</feature>
<dbReference type="PROSITE" id="PS00028">
    <property type="entry name" value="ZINC_FINGER_C2H2_1"/>
    <property type="match status" value="1"/>
</dbReference>
<dbReference type="EMBL" id="AZBU02000007">
    <property type="protein sequence ID" value="TKR70194.1"/>
    <property type="molecule type" value="Genomic_DNA"/>
</dbReference>
<name>A0A4U5ML80_STECR</name>
<evidence type="ECO:0000256" key="2">
    <source>
        <dbReference type="SAM" id="MobiDB-lite"/>
    </source>
</evidence>
<dbReference type="OrthoDB" id="8922241at2759"/>
<dbReference type="GO" id="GO:0008270">
    <property type="term" value="F:zinc ion binding"/>
    <property type="evidence" value="ECO:0007669"/>
    <property type="project" value="UniProtKB-KW"/>
</dbReference>
<comment type="caution">
    <text evidence="4">The sequence shown here is derived from an EMBL/GenBank/DDBJ whole genome shotgun (WGS) entry which is preliminary data.</text>
</comment>
<keyword evidence="1" id="KW-0863">Zinc-finger</keyword>
<reference evidence="4 5" key="1">
    <citation type="journal article" date="2015" name="Genome Biol.">
        <title>Comparative genomics of Steinernema reveals deeply conserved gene regulatory networks.</title>
        <authorList>
            <person name="Dillman A.R."/>
            <person name="Macchietto M."/>
            <person name="Porter C.F."/>
            <person name="Rogers A."/>
            <person name="Williams B."/>
            <person name="Antoshechkin I."/>
            <person name="Lee M.M."/>
            <person name="Goodwin Z."/>
            <person name="Lu X."/>
            <person name="Lewis E.E."/>
            <person name="Goodrich-Blair H."/>
            <person name="Stock S.P."/>
            <person name="Adams B.J."/>
            <person name="Sternberg P.W."/>
            <person name="Mortazavi A."/>
        </authorList>
    </citation>
    <scope>NUCLEOTIDE SEQUENCE [LARGE SCALE GENOMIC DNA]</scope>
    <source>
        <strain evidence="4 5">ALL</strain>
    </source>
</reference>
<gene>
    <name evidence="4" type="ORF">L596_022246</name>
</gene>
<evidence type="ECO:0000313" key="4">
    <source>
        <dbReference type="EMBL" id="TKR70194.1"/>
    </source>
</evidence>
<reference evidence="4 5" key="2">
    <citation type="journal article" date="2019" name="G3 (Bethesda)">
        <title>Hybrid Assembly of the Genome of the Entomopathogenic Nematode Steinernema carpocapsae Identifies the X-Chromosome.</title>
        <authorList>
            <person name="Serra L."/>
            <person name="Macchietto M."/>
            <person name="Macias-Munoz A."/>
            <person name="McGill C.J."/>
            <person name="Rodriguez I.M."/>
            <person name="Rodriguez B."/>
            <person name="Murad R."/>
            <person name="Mortazavi A."/>
        </authorList>
    </citation>
    <scope>NUCLEOTIDE SEQUENCE [LARGE SCALE GENOMIC DNA]</scope>
    <source>
        <strain evidence="4 5">ALL</strain>
    </source>
</reference>
<dbReference type="Gene3D" id="3.30.160.60">
    <property type="entry name" value="Classic Zinc Finger"/>
    <property type="match status" value="1"/>
</dbReference>
<organism evidence="4 5">
    <name type="scientific">Steinernema carpocapsae</name>
    <name type="common">Entomopathogenic nematode</name>
    <dbReference type="NCBI Taxonomy" id="34508"/>
    <lineage>
        <taxon>Eukaryota</taxon>
        <taxon>Metazoa</taxon>
        <taxon>Ecdysozoa</taxon>
        <taxon>Nematoda</taxon>
        <taxon>Chromadorea</taxon>
        <taxon>Rhabditida</taxon>
        <taxon>Tylenchina</taxon>
        <taxon>Panagrolaimomorpha</taxon>
        <taxon>Strongyloidoidea</taxon>
        <taxon>Steinernematidae</taxon>
        <taxon>Steinernema</taxon>
    </lineage>
</organism>
<feature type="domain" description="C2H2-type" evidence="3">
    <location>
        <begin position="227"/>
        <end position="249"/>
    </location>
</feature>
<dbReference type="SUPFAM" id="SSF57667">
    <property type="entry name" value="beta-beta-alpha zinc fingers"/>
    <property type="match status" value="1"/>
</dbReference>
<proteinExistence type="predicted"/>
<dbReference type="STRING" id="34508.A0A4U5ML80"/>
<keyword evidence="1" id="KW-0479">Metal-binding</keyword>
<feature type="compositionally biased region" description="Basic and acidic residues" evidence="2">
    <location>
        <begin position="120"/>
        <end position="138"/>
    </location>
</feature>
<evidence type="ECO:0000313" key="5">
    <source>
        <dbReference type="Proteomes" id="UP000298663"/>
    </source>
</evidence>
<keyword evidence="5" id="KW-1185">Reference proteome</keyword>